<evidence type="ECO:0000259" key="1">
    <source>
        <dbReference type="PROSITE" id="PS50042"/>
    </source>
</evidence>
<dbReference type="Gene3D" id="3.30.200.20">
    <property type="entry name" value="Phosphorylase Kinase, domain 1"/>
    <property type="match status" value="1"/>
</dbReference>
<dbReference type="Gene3D" id="3.90.1200.10">
    <property type="match status" value="1"/>
</dbReference>
<dbReference type="PROSITE" id="PS50042">
    <property type="entry name" value="CNMP_BINDING_3"/>
    <property type="match status" value="1"/>
</dbReference>
<dbReference type="SUPFAM" id="SSF56112">
    <property type="entry name" value="Protein kinase-like (PK-like)"/>
    <property type="match status" value="1"/>
</dbReference>
<dbReference type="InterPro" id="IPR051678">
    <property type="entry name" value="AGP_Transferase"/>
</dbReference>
<keyword evidence="3" id="KW-1185">Reference proteome</keyword>
<organism evidence="2 3">
    <name type="scientific">Microlunatus parietis</name>
    <dbReference type="NCBI Taxonomy" id="682979"/>
    <lineage>
        <taxon>Bacteria</taxon>
        <taxon>Bacillati</taxon>
        <taxon>Actinomycetota</taxon>
        <taxon>Actinomycetes</taxon>
        <taxon>Propionibacteriales</taxon>
        <taxon>Propionibacteriaceae</taxon>
        <taxon>Microlunatus</taxon>
    </lineage>
</organism>
<dbReference type="PANTHER" id="PTHR21310">
    <property type="entry name" value="AMINOGLYCOSIDE PHOSPHOTRANSFERASE-RELATED-RELATED"/>
    <property type="match status" value="1"/>
</dbReference>
<evidence type="ECO:0000313" key="3">
    <source>
        <dbReference type="Proteomes" id="UP000569914"/>
    </source>
</evidence>
<evidence type="ECO:0000313" key="2">
    <source>
        <dbReference type="EMBL" id="NYE72612.1"/>
    </source>
</evidence>
<reference evidence="2 3" key="1">
    <citation type="submission" date="2020-07" db="EMBL/GenBank/DDBJ databases">
        <title>Sequencing the genomes of 1000 actinobacteria strains.</title>
        <authorList>
            <person name="Klenk H.-P."/>
        </authorList>
    </citation>
    <scope>NUCLEOTIDE SEQUENCE [LARGE SCALE GENOMIC DNA]</scope>
    <source>
        <strain evidence="2 3">DSM 22083</strain>
    </source>
</reference>
<proteinExistence type="predicted"/>
<gene>
    <name evidence="2" type="ORF">BKA15_003941</name>
</gene>
<keyword evidence="2" id="KW-0418">Kinase</keyword>
<dbReference type="EMBL" id="JACCBU010000001">
    <property type="protein sequence ID" value="NYE72612.1"/>
    <property type="molecule type" value="Genomic_DNA"/>
</dbReference>
<keyword evidence="2" id="KW-0808">Transferase</keyword>
<sequence length="320" mass="35736">MAPSEFLVDLHRRFATPRVAVTDFVRRTTGAEALELDRIARGYDNEVYRVTLATGACVFVRIRRREDGFTNELWAMDQARDHGIPVPEVLGVDTISGDQREQSAMVITPAPGHQFLQVAEELPDNERRATLADLGRVVTRLHEVRTPGIWRPDDEGRWPDPSELREGYVQERRAEHDRLVTAGLSAAEIEATFAALEASPEPPAAGFVLCHGDLSPEHVFVEDGRVSCLIDWGMWHGGSRLGELTYLYNTFEDEDFAAILAGYGRPLDDELRRDLATVTLSQRIGHVAHHVAIGDRAATERNVSLMRRALRELRTLGPAS</sequence>
<name>A0A7Y9I9D5_9ACTN</name>
<dbReference type="Pfam" id="PF01636">
    <property type="entry name" value="APH"/>
    <property type="match status" value="1"/>
</dbReference>
<dbReference type="InterPro" id="IPR000595">
    <property type="entry name" value="cNMP-bd_dom"/>
</dbReference>
<accession>A0A7Y9I9D5</accession>
<dbReference type="RefSeq" id="WP_179753534.1">
    <property type="nucleotide sequence ID" value="NZ_JACCBU010000001.1"/>
</dbReference>
<dbReference type="InterPro" id="IPR011009">
    <property type="entry name" value="Kinase-like_dom_sf"/>
</dbReference>
<protein>
    <submittedName>
        <fullName evidence="2">Aminoglycoside phosphotransferase (APT) family kinase protein</fullName>
    </submittedName>
</protein>
<dbReference type="InterPro" id="IPR002575">
    <property type="entry name" value="Aminoglycoside_PTrfase"/>
</dbReference>
<comment type="caution">
    <text evidence="2">The sequence shown here is derived from an EMBL/GenBank/DDBJ whole genome shotgun (WGS) entry which is preliminary data.</text>
</comment>
<feature type="domain" description="Cyclic nucleotide-binding" evidence="1">
    <location>
        <begin position="180"/>
        <end position="261"/>
    </location>
</feature>
<dbReference type="Proteomes" id="UP000569914">
    <property type="component" value="Unassembled WGS sequence"/>
</dbReference>
<dbReference type="GO" id="GO:0016301">
    <property type="term" value="F:kinase activity"/>
    <property type="evidence" value="ECO:0007669"/>
    <property type="project" value="UniProtKB-KW"/>
</dbReference>
<dbReference type="AlphaFoldDB" id="A0A7Y9I9D5"/>